<dbReference type="Proteomes" id="UP000663844">
    <property type="component" value="Unassembled WGS sequence"/>
</dbReference>
<proteinExistence type="predicted"/>
<evidence type="ECO:0000313" key="2">
    <source>
        <dbReference type="Proteomes" id="UP000663844"/>
    </source>
</evidence>
<name>A0A820ICQ8_9BILA</name>
<comment type="caution">
    <text evidence="1">The sequence shown here is derived from an EMBL/GenBank/DDBJ whole genome shotgun (WGS) entry which is preliminary data.</text>
</comment>
<reference evidence="1" key="1">
    <citation type="submission" date="2021-02" db="EMBL/GenBank/DDBJ databases">
        <authorList>
            <person name="Nowell W R."/>
        </authorList>
    </citation>
    <scope>NUCLEOTIDE SEQUENCE</scope>
</reference>
<organism evidence="1 2">
    <name type="scientific">Adineta steineri</name>
    <dbReference type="NCBI Taxonomy" id="433720"/>
    <lineage>
        <taxon>Eukaryota</taxon>
        <taxon>Metazoa</taxon>
        <taxon>Spiralia</taxon>
        <taxon>Gnathifera</taxon>
        <taxon>Rotifera</taxon>
        <taxon>Eurotatoria</taxon>
        <taxon>Bdelloidea</taxon>
        <taxon>Adinetida</taxon>
        <taxon>Adinetidae</taxon>
        <taxon>Adineta</taxon>
    </lineage>
</organism>
<gene>
    <name evidence="1" type="ORF">OXD698_LOCUS46326</name>
</gene>
<feature type="non-terminal residue" evidence="1">
    <location>
        <position position="1"/>
    </location>
</feature>
<protein>
    <submittedName>
        <fullName evidence="1">Uncharacterized protein</fullName>
    </submittedName>
</protein>
<accession>A0A820ICQ8</accession>
<sequence length="37" mass="4009">LTRVGFVPIQYNIVLACNKEGRNGTDTSNVEAQSLLS</sequence>
<dbReference type="AlphaFoldDB" id="A0A820ICQ8"/>
<dbReference type="EMBL" id="CAJOAZ010016491">
    <property type="protein sequence ID" value="CAF4305342.1"/>
    <property type="molecule type" value="Genomic_DNA"/>
</dbReference>
<evidence type="ECO:0000313" key="1">
    <source>
        <dbReference type="EMBL" id="CAF4305342.1"/>
    </source>
</evidence>